<dbReference type="PANTHER" id="PTHR30561:SF0">
    <property type="entry name" value="GUANIDINIUM EXPORTER"/>
    <property type="match status" value="1"/>
</dbReference>
<name>A0A2S8GP27_9BACT</name>
<dbReference type="PANTHER" id="PTHR30561">
    <property type="entry name" value="SMR FAMILY PROTON-DEPENDENT DRUG EFFLUX TRANSPORTER SUGE"/>
    <property type="match status" value="1"/>
</dbReference>
<dbReference type="OrthoDB" id="21828at2"/>
<evidence type="ECO:0000256" key="8">
    <source>
        <dbReference type="ARBA" id="ARBA00039168"/>
    </source>
</evidence>
<accession>A0A2S8GP27</accession>
<feature type="transmembrane region" description="Helical" evidence="10">
    <location>
        <begin position="33"/>
        <end position="50"/>
    </location>
</feature>
<dbReference type="Proteomes" id="UP000237819">
    <property type="component" value="Unassembled WGS sequence"/>
</dbReference>
<sequence length="108" mass="11574">MAWWILILAGSLEVVWAVGLKYSHGFTRPWPTAVTLITIAASMFLLSVATKELPIGTAYAVWVGIGAAGTIVLGMVCFNEPVSLWRLFFLALLGIALVGLKLSVPDVT</sequence>
<dbReference type="RefSeq" id="WP_105335489.1">
    <property type="nucleotide sequence ID" value="NZ_PUHZ01000011.1"/>
</dbReference>
<dbReference type="AlphaFoldDB" id="A0A2S8GP27"/>
<keyword evidence="2" id="KW-0813">Transport</keyword>
<organism evidence="11 12">
    <name type="scientific">Blastopirellula marina</name>
    <dbReference type="NCBI Taxonomy" id="124"/>
    <lineage>
        <taxon>Bacteria</taxon>
        <taxon>Pseudomonadati</taxon>
        <taxon>Planctomycetota</taxon>
        <taxon>Planctomycetia</taxon>
        <taxon>Pirellulales</taxon>
        <taxon>Pirellulaceae</taxon>
        <taxon>Blastopirellula</taxon>
    </lineage>
</organism>
<evidence type="ECO:0000256" key="5">
    <source>
        <dbReference type="ARBA" id="ARBA00022989"/>
    </source>
</evidence>
<comment type="caution">
    <text evidence="11">The sequence shown here is derived from an EMBL/GenBank/DDBJ whole genome shotgun (WGS) entry which is preliminary data.</text>
</comment>
<dbReference type="Pfam" id="PF00893">
    <property type="entry name" value="Multi_Drug_Res"/>
    <property type="match status" value="1"/>
</dbReference>
<dbReference type="GO" id="GO:0005886">
    <property type="term" value="C:plasma membrane"/>
    <property type="evidence" value="ECO:0007669"/>
    <property type="project" value="UniProtKB-SubCell"/>
</dbReference>
<evidence type="ECO:0000256" key="2">
    <source>
        <dbReference type="ARBA" id="ARBA00022448"/>
    </source>
</evidence>
<dbReference type="GO" id="GO:1990961">
    <property type="term" value="P:xenobiotic detoxification by transmembrane export across the plasma membrane"/>
    <property type="evidence" value="ECO:0007669"/>
    <property type="project" value="UniProtKB-ARBA"/>
</dbReference>
<comment type="subcellular location">
    <subcellularLocation>
        <location evidence="1 9">Cell membrane</location>
        <topology evidence="1 9">Multi-pass membrane protein</topology>
    </subcellularLocation>
</comment>
<evidence type="ECO:0000256" key="3">
    <source>
        <dbReference type="ARBA" id="ARBA00022475"/>
    </source>
</evidence>
<keyword evidence="4 9" id="KW-0812">Transmembrane</keyword>
<evidence type="ECO:0000256" key="6">
    <source>
        <dbReference type="ARBA" id="ARBA00023136"/>
    </source>
</evidence>
<evidence type="ECO:0000256" key="7">
    <source>
        <dbReference type="ARBA" id="ARBA00038151"/>
    </source>
</evidence>
<keyword evidence="3" id="KW-1003">Cell membrane</keyword>
<evidence type="ECO:0000256" key="10">
    <source>
        <dbReference type="SAM" id="Phobius"/>
    </source>
</evidence>
<protein>
    <recommendedName>
        <fullName evidence="8">Guanidinium exporter</fullName>
    </recommendedName>
</protein>
<dbReference type="InterPro" id="IPR045324">
    <property type="entry name" value="Small_multidrug_res"/>
</dbReference>
<feature type="transmembrane region" description="Helical" evidence="10">
    <location>
        <begin position="84"/>
        <end position="104"/>
    </location>
</feature>
<dbReference type="InterPro" id="IPR000390">
    <property type="entry name" value="Small_drug/metabolite_transptr"/>
</dbReference>
<dbReference type="EMBL" id="PUHZ01000011">
    <property type="protein sequence ID" value="PQO46111.1"/>
    <property type="molecule type" value="Genomic_DNA"/>
</dbReference>
<dbReference type="FunFam" id="1.10.3730.20:FF:000001">
    <property type="entry name" value="Quaternary ammonium compound resistance transporter SugE"/>
    <property type="match status" value="1"/>
</dbReference>
<proteinExistence type="inferred from homology"/>
<reference evidence="11 12" key="1">
    <citation type="submission" date="2018-02" db="EMBL/GenBank/DDBJ databases">
        <title>Comparative genomes isolates from brazilian mangrove.</title>
        <authorList>
            <person name="Araujo J.E."/>
            <person name="Taketani R.G."/>
            <person name="Silva M.C.P."/>
            <person name="Loureco M.V."/>
            <person name="Andreote F.D."/>
        </authorList>
    </citation>
    <scope>NUCLEOTIDE SEQUENCE [LARGE SCALE GENOMIC DNA]</scope>
    <source>
        <strain evidence="11 12">Nap-Phe MGV</strain>
    </source>
</reference>
<evidence type="ECO:0000313" key="11">
    <source>
        <dbReference type="EMBL" id="PQO46111.1"/>
    </source>
</evidence>
<gene>
    <name evidence="11" type="ORF">C5Y93_11080</name>
</gene>
<evidence type="ECO:0000313" key="12">
    <source>
        <dbReference type="Proteomes" id="UP000237819"/>
    </source>
</evidence>
<keyword evidence="5 10" id="KW-1133">Transmembrane helix</keyword>
<feature type="transmembrane region" description="Helical" evidence="10">
    <location>
        <begin position="57"/>
        <end position="78"/>
    </location>
</feature>
<dbReference type="SUPFAM" id="SSF103481">
    <property type="entry name" value="Multidrug resistance efflux transporter EmrE"/>
    <property type="match status" value="1"/>
</dbReference>
<evidence type="ECO:0000256" key="9">
    <source>
        <dbReference type="RuleBase" id="RU003942"/>
    </source>
</evidence>
<evidence type="ECO:0000256" key="1">
    <source>
        <dbReference type="ARBA" id="ARBA00004651"/>
    </source>
</evidence>
<comment type="similarity">
    <text evidence="7">Belongs to the drug/metabolite transporter (DMT) superfamily. Small multidrug resistance (SMR) (TC 2.A.7.1) family. Gdx/SugE subfamily.</text>
</comment>
<dbReference type="GO" id="GO:0022857">
    <property type="term" value="F:transmembrane transporter activity"/>
    <property type="evidence" value="ECO:0007669"/>
    <property type="project" value="InterPro"/>
</dbReference>
<evidence type="ECO:0000256" key="4">
    <source>
        <dbReference type="ARBA" id="ARBA00022692"/>
    </source>
</evidence>
<keyword evidence="6 10" id="KW-0472">Membrane</keyword>
<dbReference type="Gene3D" id="1.10.3730.20">
    <property type="match status" value="1"/>
</dbReference>
<dbReference type="InterPro" id="IPR037185">
    <property type="entry name" value="EmrE-like"/>
</dbReference>